<dbReference type="Proteomes" id="UP000198226">
    <property type="component" value="Chromosome I"/>
</dbReference>
<keyword evidence="1" id="KW-0812">Transmembrane</keyword>
<proteinExistence type="predicted"/>
<sequence>MRLALAVHAAYPVDEMRPQRGGNFPPSLLQVSRRDVRVTDDHSGAGSAADVPRRRRRWVSLVVVSLVLLALGGGGAAAYWQFADRKDEDPGVTACRSAGFVVRAEQGQVAPADEAQRVGELFQRSAHEDLKSAGVTAVGMVQRVQSRRGSEEVQHFDRVTLTRVVPGLIAACENHQVTVKS</sequence>
<evidence type="ECO:0000313" key="2">
    <source>
        <dbReference type="EMBL" id="SCG38043.1"/>
    </source>
</evidence>
<dbReference type="AlphaFoldDB" id="A0A1C5GWF8"/>
<dbReference type="EMBL" id="LT607752">
    <property type="protein sequence ID" value="SCG38043.1"/>
    <property type="molecule type" value="Genomic_DNA"/>
</dbReference>
<accession>A0A1C5GWF8</accession>
<feature type="transmembrane region" description="Helical" evidence="1">
    <location>
        <begin position="58"/>
        <end position="80"/>
    </location>
</feature>
<evidence type="ECO:0000256" key="1">
    <source>
        <dbReference type="SAM" id="Phobius"/>
    </source>
</evidence>
<keyword evidence="3" id="KW-1185">Reference proteome</keyword>
<keyword evidence="1" id="KW-1133">Transmembrane helix</keyword>
<organism evidence="2 3">
    <name type="scientific">Micromonospora rifamycinica</name>
    <dbReference type="NCBI Taxonomy" id="291594"/>
    <lineage>
        <taxon>Bacteria</taxon>
        <taxon>Bacillati</taxon>
        <taxon>Actinomycetota</taxon>
        <taxon>Actinomycetes</taxon>
        <taxon>Micromonosporales</taxon>
        <taxon>Micromonosporaceae</taxon>
        <taxon>Micromonospora</taxon>
    </lineage>
</organism>
<name>A0A1C5GWF8_9ACTN</name>
<keyword evidence="1" id="KW-0472">Membrane</keyword>
<evidence type="ECO:0000313" key="3">
    <source>
        <dbReference type="Proteomes" id="UP000198226"/>
    </source>
</evidence>
<gene>
    <name evidence="2" type="ORF">GA0070623_0389</name>
</gene>
<reference evidence="3" key="1">
    <citation type="submission" date="2016-06" db="EMBL/GenBank/DDBJ databases">
        <authorList>
            <person name="Varghese N."/>
            <person name="Submissions Spin"/>
        </authorList>
    </citation>
    <scope>NUCLEOTIDE SEQUENCE [LARGE SCALE GENOMIC DNA]</scope>
    <source>
        <strain evidence="3">DSM 44983</strain>
    </source>
</reference>
<protein>
    <submittedName>
        <fullName evidence="2">Uncharacterized protein</fullName>
    </submittedName>
</protein>